<dbReference type="GeneID" id="36406551"/>
<organism evidence="1 2">
    <name type="scientific">Plasmopara halstedii</name>
    <name type="common">Downy mildew of sunflower</name>
    <dbReference type="NCBI Taxonomy" id="4781"/>
    <lineage>
        <taxon>Eukaryota</taxon>
        <taxon>Sar</taxon>
        <taxon>Stramenopiles</taxon>
        <taxon>Oomycota</taxon>
        <taxon>Peronosporomycetes</taxon>
        <taxon>Peronosporales</taxon>
        <taxon>Peronosporaceae</taxon>
        <taxon>Plasmopara</taxon>
    </lineage>
</organism>
<dbReference type="Proteomes" id="UP000054928">
    <property type="component" value="Unassembled WGS sequence"/>
</dbReference>
<accession>A0A0P1A5U9</accession>
<protein>
    <submittedName>
        <fullName evidence="1">Uncharacterized protein</fullName>
    </submittedName>
</protein>
<sequence>MNKSKKNDQIADVWTWSYLSSVAGKKPDNEVAICGRLRPHDLNIESGPASETWDMMPHRTLCGQKLLRRANNA</sequence>
<evidence type="ECO:0000313" key="1">
    <source>
        <dbReference type="EMBL" id="CEG35625.1"/>
    </source>
</evidence>
<dbReference type="AlphaFoldDB" id="A0A0P1A5U9"/>
<keyword evidence="2" id="KW-1185">Reference proteome</keyword>
<name>A0A0P1A5U9_PLAHL</name>
<dbReference type="EMBL" id="CCYD01000053">
    <property type="protein sequence ID" value="CEG35625.1"/>
    <property type="molecule type" value="Genomic_DNA"/>
</dbReference>
<proteinExistence type="predicted"/>
<reference evidence="2" key="1">
    <citation type="submission" date="2014-09" db="EMBL/GenBank/DDBJ databases">
        <authorList>
            <person name="Sharma Rahul"/>
            <person name="Thines Marco"/>
        </authorList>
    </citation>
    <scope>NUCLEOTIDE SEQUENCE [LARGE SCALE GENOMIC DNA]</scope>
</reference>
<evidence type="ECO:0000313" key="2">
    <source>
        <dbReference type="Proteomes" id="UP000054928"/>
    </source>
</evidence>
<dbReference type="RefSeq" id="XP_024571994.1">
    <property type="nucleotide sequence ID" value="XM_024726259.1"/>
</dbReference>